<feature type="region of interest" description="Disordered" evidence="1">
    <location>
        <begin position="331"/>
        <end position="368"/>
    </location>
</feature>
<dbReference type="PANTHER" id="PTHR40659">
    <property type="entry name" value="NICKEL/COBALT EFFLUX SYSTEM RCNA"/>
    <property type="match status" value="1"/>
</dbReference>
<evidence type="ECO:0000256" key="1">
    <source>
        <dbReference type="SAM" id="MobiDB-lite"/>
    </source>
</evidence>
<feature type="transmembrane region" description="Helical" evidence="2">
    <location>
        <begin position="404"/>
        <end position="429"/>
    </location>
</feature>
<name>A0ABQ4CME8_9ACTN</name>
<evidence type="ECO:0000313" key="5">
    <source>
        <dbReference type="Proteomes" id="UP000604117"/>
    </source>
</evidence>
<evidence type="ECO:0000256" key="3">
    <source>
        <dbReference type="SAM" id="SignalP"/>
    </source>
</evidence>
<dbReference type="InterPro" id="IPR051224">
    <property type="entry name" value="NiCoT_RcnA"/>
</dbReference>
<dbReference type="PANTHER" id="PTHR40659:SF1">
    <property type="entry name" value="NICKEL_COBALT EFFLUX SYSTEM RCNA"/>
    <property type="match status" value="1"/>
</dbReference>
<feature type="signal peptide" evidence="3">
    <location>
        <begin position="1"/>
        <end position="23"/>
    </location>
</feature>
<dbReference type="EMBL" id="BONE01000009">
    <property type="protein sequence ID" value="GIF72158.1"/>
    <property type="molecule type" value="Genomic_DNA"/>
</dbReference>
<organism evidence="4 5">
    <name type="scientific">Asanoa siamensis</name>
    <dbReference type="NCBI Taxonomy" id="926357"/>
    <lineage>
        <taxon>Bacteria</taxon>
        <taxon>Bacillati</taxon>
        <taxon>Actinomycetota</taxon>
        <taxon>Actinomycetes</taxon>
        <taxon>Micromonosporales</taxon>
        <taxon>Micromonosporaceae</taxon>
        <taxon>Asanoa</taxon>
    </lineage>
</organism>
<evidence type="ECO:0000313" key="4">
    <source>
        <dbReference type="EMBL" id="GIF72158.1"/>
    </source>
</evidence>
<feature type="chain" id="PRO_5046101771" description="ABC-type nickel/cobalt efflux system permease component RcnA" evidence="3">
    <location>
        <begin position="24"/>
        <end position="473"/>
    </location>
</feature>
<keyword evidence="2" id="KW-0472">Membrane</keyword>
<evidence type="ECO:0008006" key="6">
    <source>
        <dbReference type="Google" id="ProtNLM"/>
    </source>
</evidence>
<keyword evidence="2" id="KW-1133">Transmembrane helix</keyword>
<keyword evidence="3" id="KW-0732">Signal</keyword>
<protein>
    <recommendedName>
        <fullName evidence="6">ABC-type nickel/cobalt efflux system permease component RcnA</fullName>
    </recommendedName>
</protein>
<evidence type="ECO:0000256" key="2">
    <source>
        <dbReference type="SAM" id="Phobius"/>
    </source>
</evidence>
<sequence>MRRVLVALALVGFVLLPAAPAAAHPLGNFSVNRYVGLTFHPDRVAAVVVADVAELPTLQDPAPTCAEAASALAVTVSGARLSWTVSSSALVLADGAGGLKTGRLDCRLSASAALPGAVTVSNEFRADRIGWRELTATGVGVRLVGSTVPSATVSDELRRYPDDLLSSPVDVRTAAFTAVLDGSAVAAAGPVSGGGSGAAPLGLTGPLAGAERWLDSVVGGARLTPLVGLLAVLLALVLGAAHAALPGHGKTVMAAYLAGRAGRPRDAVAVGATVTLTHTGGVIALGLLLTTFAGVAGESVLGWLGVASGVLVAGIGVGALLSALRRRRAVGAGHSHGHRHSHGHGHSHGPGHAHSHDHHDGVVHRHSHGPGKWGIAGIGVAGGLVPSPSALIVLLGAIALGRTAFGILLVFAYGLGMAATLTAAGLLLIRVRDRFAGRLRGLLRWQAAAPSATAALIVVVGLGLAGRAFSTIV</sequence>
<feature type="transmembrane region" description="Helical" evidence="2">
    <location>
        <begin position="301"/>
        <end position="324"/>
    </location>
</feature>
<keyword evidence="2" id="KW-0812">Transmembrane</keyword>
<feature type="transmembrane region" description="Helical" evidence="2">
    <location>
        <begin position="373"/>
        <end position="398"/>
    </location>
</feature>
<reference evidence="4 5" key="1">
    <citation type="submission" date="2021-01" db="EMBL/GenBank/DDBJ databases">
        <title>Whole genome shotgun sequence of Asanoa siamensis NBRC 107932.</title>
        <authorList>
            <person name="Komaki H."/>
            <person name="Tamura T."/>
        </authorList>
    </citation>
    <scope>NUCLEOTIDE SEQUENCE [LARGE SCALE GENOMIC DNA]</scope>
    <source>
        <strain evidence="4 5">NBRC 107932</strain>
    </source>
</reference>
<feature type="transmembrane region" description="Helical" evidence="2">
    <location>
        <begin position="267"/>
        <end position="289"/>
    </location>
</feature>
<keyword evidence="5" id="KW-1185">Reference proteome</keyword>
<gene>
    <name evidence="4" type="ORF">Asi02nite_16760</name>
</gene>
<comment type="caution">
    <text evidence="4">The sequence shown here is derived from an EMBL/GenBank/DDBJ whole genome shotgun (WGS) entry which is preliminary data.</text>
</comment>
<feature type="compositionally biased region" description="Basic residues" evidence="1">
    <location>
        <begin position="331"/>
        <end position="356"/>
    </location>
</feature>
<dbReference type="Proteomes" id="UP000604117">
    <property type="component" value="Unassembled WGS sequence"/>
</dbReference>
<accession>A0ABQ4CME8</accession>
<feature type="transmembrane region" description="Helical" evidence="2">
    <location>
        <begin position="449"/>
        <end position="469"/>
    </location>
</feature>
<proteinExistence type="predicted"/>
<feature type="transmembrane region" description="Helical" evidence="2">
    <location>
        <begin position="226"/>
        <end position="246"/>
    </location>
</feature>